<comment type="caution">
    <text evidence="1">The sequence shown here is derived from an EMBL/GenBank/DDBJ whole genome shotgun (WGS) entry which is preliminary data.</text>
</comment>
<accession>D4DPG6</accession>
<sequence>MAAVDFGRLKNQIQKRQVEQGFDIAFFPITRGRMRLALGLAAQGNGRYGHIVFLCVRSGAMTLTGPTVIAMMPAALSGE</sequence>
<dbReference type="EMBL" id="ADBF01000023">
    <property type="protein sequence ID" value="EFE50274.1"/>
    <property type="molecule type" value="Genomic_DNA"/>
</dbReference>
<dbReference type="Proteomes" id="UP000005536">
    <property type="component" value="Unassembled WGS sequence"/>
</dbReference>
<evidence type="ECO:0000313" key="1">
    <source>
        <dbReference type="EMBL" id="EFE50274.1"/>
    </source>
</evidence>
<dbReference type="AlphaFoldDB" id="D4DPG6"/>
<name>D4DPG6_NEIEG</name>
<gene>
    <name evidence="1" type="ORF">NEIELOOT_00953</name>
</gene>
<protein>
    <submittedName>
        <fullName evidence="1">Uncharacterized protein</fullName>
    </submittedName>
</protein>
<evidence type="ECO:0000313" key="2">
    <source>
        <dbReference type="Proteomes" id="UP000005536"/>
    </source>
</evidence>
<proteinExistence type="predicted"/>
<organism evidence="1 2">
    <name type="scientific">Neisseria elongata subsp. glycolytica ATCC 29315</name>
    <dbReference type="NCBI Taxonomy" id="546263"/>
    <lineage>
        <taxon>Bacteria</taxon>
        <taxon>Pseudomonadati</taxon>
        <taxon>Pseudomonadota</taxon>
        <taxon>Betaproteobacteria</taxon>
        <taxon>Neisseriales</taxon>
        <taxon>Neisseriaceae</taxon>
        <taxon>Neisseria</taxon>
    </lineage>
</organism>
<reference evidence="1 2" key="1">
    <citation type="submission" date="2010-02" db="EMBL/GenBank/DDBJ databases">
        <authorList>
            <person name="Weinstock G."/>
            <person name="Sodergren E."/>
            <person name="Clifton S."/>
            <person name="Fulton L."/>
            <person name="Fulton B."/>
            <person name="Courtney L."/>
            <person name="Fronick C."/>
            <person name="Harrison M."/>
            <person name="Strong C."/>
            <person name="Farmer C."/>
            <person name="Delahaunty K."/>
            <person name="Markovic C."/>
            <person name="Hall O."/>
            <person name="Minx P."/>
            <person name="Tomlinson C."/>
            <person name="Mitreva M."/>
            <person name="Nelson J."/>
            <person name="Hou S."/>
            <person name="Wollam A."/>
            <person name="Pepin K.H."/>
            <person name="Johnson M."/>
            <person name="Bhonagiri V."/>
            <person name="Zhang X."/>
            <person name="Suruliraj S."/>
            <person name="Warren W."/>
            <person name="Chinwalla A."/>
            <person name="Mardis E.R."/>
            <person name="Wilson R.K."/>
        </authorList>
    </citation>
    <scope>NUCLEOTIDE SEQUENCE [LARGE SCALE GENOMIC DNA]</scope>
    <source>
        <strain evidence="1 2">ATCC 29315</strain>
    </source>
</reference>